<feature type="region of interest" description="Disordered" evidence="2">
    <location>
        <begin position="922"/>
        <end position="1031"/>
    </location>
</feature>
<feature type="region of interest" description="Disordered" evidence="2">
    <location>
        <begin position="210"/>
        <end position="231"/>
    </location>
</feature>
<feature type="compositionally biased region" description="Basic and acidic residues" evidence="2">
    <location>
        <begin position="1337"/>
        <end position="1358"/>
    </location>
</feature>
<feature type="compositionally biased region" description="Basic residues" evidence="2">
    <location>
        <begin position="1377"/>
        <end position="1388"/>
    </location>
</feature>
<feature type="coiled-coil region" evidence="1">
    <location>
        <begin position="335"/>
        <end position="362"/>
    </location>
</feature>
<feature type="compositionally biased region" description="Basic and acidic residues" evidence="2">
    <location>
        <begin position="725"/>
        <end position="779"/>
    </location>
</feature>
<feature type="compositionally biased region" description="Basic and acidic residues" evidence="2">
    <location>
        <begin position="1400"/>
        <end position="1450"/>
    </location>
</feature>
<feature type="region of interest" description="Disordered" evidence="2">
    <location>
        <begin position="95"/>
        <end position="118"/>
    </location>
</feature>
<feature type="compositionally biased region" description="Basic and acidic residues" evidence="2">
    <location>
        <begin position="681"/>
        <end position="699"/>
    </location>
</feature>
<feature type="compositionally biased region" description="Low complexity" evidence="2">
    <location>
        <begin position="782"/>
        <end position="797"/>
    </location>
</feature>
<feature type="compositionally biased region" description="Basic and acidic residues" evidence="2">
    <location>
        <begin position="975"/>
        <end position="1000"/>
    </location>
</feature>
<organism evidence="3">
    <name type="scientific">Toxoplasma gondii (strain ATCC 50861 / VEG)</name>
    <dbReference type="NCBI Taxonomy" id="432359"/>
    <lineage>
        <taxon>Eukaryota</taxon>
        <taxon>Sar</taxon>
        <taxon>Alveolata</taxon>
        <taxon>Apicomplexa</taxon>
        <taxon>Conoidasida</taxon>
        <taxon>Coccidia</taxon>
        <taxon>Eucoccidiorida</taxon>
        <taxon>Eimeriorina</taxon>
        <taxon>Sarcocystidae</taxon>
        <taxon>Toxoplasma</taxon>
    </lineage>
</organism>
<feature type="compositionally biased region" description="Basic and acidic residues" evidence="2">
    <location>
        <begin position="1240"/>
        <end position="1252"/>
    </location>
</feature>
<evidence type="ECO:0000313" key="3">
    <source>
        <dbReference type="EMBL" id="CEL76065.1"/>
    </source>
</evidence>
<feature type="coiled-coil region" evidence="1">
    <location>
        <begin position="1288"/>
        <end position="1322"/>
    </location>
</feature>
<evidence type="ECO:0000256" key="2">
    <source>
        <dbReference type="SAM" id="MobiDB-lite"/>
    </source>
</evidence>
<feature type="compositionally biased region" description="Basic and acidic residues" evidence="2">
    <location>
        <begin position="1011"/>
        <end position="1021"/>
    </location>
</feature>
<name>A0A0F7V5N9_TOXGV</name>
<sequence>MSSSTEEEALNAALLRSRQTKRDISDFLQELEIEKGACGAQWTADQGGLANALVSDSANVPPLLREIGRARQAASVSTEKNVSFACGFDLKDSKDANSASGKVRANTKTSVQTPAAPVSRTPLRDIDAVSVSPPRLEIIQRNDPLDGGKRQHRAWHQATASPHSLGFPPAPQNSSTAGVFVDGSVDGTTLLSSVVKNYLQDKGSRVVFHPCSGGASGGTSPNKRKTETNKAKKEETDFFELDTGPLAQLDWITEDEGCLFSPLTKQADVGENSKEADEIVARDRLGVQEPGTSTVVQLLTAEREAVLRQENLISKEEFTLQLKVADELLAGWRVVERLDLAIEQRESQLRNLKVEIRRTRERMRLFFHAQVAALQDKAKMSAASALALAPLPFPAPALEATSSSSLPSEIHETSFSLSCRSVDLMLCDRVLCRLDSSASPLHPALPPPTYAGNARLLATPSRDSSRNILSLLRRKRGEESKSEVRRLPPNLRQRRRESLAKKREKSVKDGRGQLPGKLEACACGDGSFCTAWSAGSSVGEIVSDFWKSANFPKASRGRERRQESEEGANVPCPLLTLEDVHNSDEDETLAKPTVDAARRIIGFERVLKERKLGNATSPRALAQAGWTFSEKDPVRLQRSSSVWMEKTKRGTRQPRDEGQQRPEAEKAASATPRLLHVRRLQTRERNSDRRQGERERDMQTLRSRGRKKETGKELGENSNALHVKSTTDDKERGSQTRQRRNQETERETRREEKRQKAKRGNSDEARSEKHPEHQPDEGRQASLLCSRSRESSPPSLSHTEAVSLSPQLSFSSCDFKRTVSGEGGFAQAPRSTSHFSVERRNEGADEEGRDEEERSGPEDELNATQRSPYRPSSAQEKRLSEIAVCLRSCSSRSFVDIQDAQSLSFSRTCTWMSDFPPSSFTLRVCPRSSCGREKHEEVEMLREASEKEPPRGTRDASLSPASCDVASSPSGGGRSLHDDRRAETAQRDGDVHSKLPGEERNGEEEEGGGEGDEKHSQELRQKTHRSAAAQKNQESFIALQINKPAGENATLFTRASSGSQQASPLERKPSALRLCAFYMFLPIRVRHQLELLRADAALAAVEARLSRLRQRPSGTRVSSTVIGQLLAEAARERLESNGGFPSSKRSVSSSQLSSVCSREEPQSEQEANSLAERHQRHAADRGDPGGEGDGEDPRDAGGDTRAAQGGETLSRSASGSASSNGLVERSRGKGETPEVEWAQEEQKEVNLDRREGQTNGTVEGEEDREAEGEEREELADAGSSLGRASEILIRLQEQQKLAEGLLREAEQAVKETTENEEGLRVALSLAEDPELLLFELERDAEKSAGETAAERGSESGKDKRARRLTYGGTNPKELTRRARALAFRRFHTHPPAAKGGGQARVKEREKGEAARGRGEYGVETDAGRQTEGEEEARLERTGNRRERANAEEAPRGSAALTGVMGHLQEEVREVEQNRRRKRGERGTEKKTEITKETQ</sequence>
<feature type="compositionally biased region" description="Polar residues" evidence="2">
    <location>
        <begin position="96"/>
        <end position="113"/>
    </location>
</feature>
<feature type="compositionally biased region" description="Basic and acidic residues" evidence="2">
    <location>
        <begin position="930"/>
        <end position="954"/>
    </location>
</feature>
<dbReference type="EMBL" id="LN714499">
    <property type="protein sequence ID" value="CEL76065.1"/>
    <property type="molecule type" value="Genomic_DNA"/>
</dbReference>
<feature type="region of interest" description="Disordered" evidence="2">
    <location>
        <begin position="479"/>
        <end position="511"/>
    </location>
</feature>
<feature type="compositionally biased region" description="Polar residues" evidence="2">
    <location>
        <begin position="862"/>
        <end position="874"/>
    </location>
</feature>
<feature type="compositionally biased region" description="Acidic residues" evidence="2">
    <location>
        <begin position="1259"/>
        <end position="1275"/>
    </location>
</feature>
<accession>A0A0F7V5N9</accession>
<feature type="region of interest" description="Disordered" evidence="2">
    <location>
        <begin position="632"/>
        <end position="806"/>
    </location>
</feature>
<feature type="region of interest" description="Disordered" evidence="2">
    <location>
        <begin position="821"/>
        <end position="875"/>
    </location>
</feature>
<feature type="compositionally biased region" description="Acidic residues" evidence="2">
    <location>
        <begin position="1001"/>
        <end position="1010"/>
    </location>
</feature>
<keyword evidence="1" id="KW-0175">Coiled coil</keyword>
<feature type="compositionally biased region" description="Basic and acidic residues" evidence="2">
    <location>
        <begin position="1480"/>
        <end position="1494"/>
    </location>
</feature>
<feature type="region of interest" description="Disordered" evidence="2">
    <location>
        <begin position="1136"/>
        <end position="1280"/>
    </location>
</feature>
<evidence type="ECO:0000256" key="1">
    <source>
        <dbReference type="SAM" id="Coils"/>
    </source>
</evidence>
<feature type="compositionally biased region" description="Basic and acidic residues" evidence="2">
    <location>
        <begin position="1171"/>
        <end position="1184"/>
    </location>
</feature>
<protein>
    <submittedName>
        <fullName evidence="3">Uncharacterized protein</fullName>
    </submittedName>
</protein>
<feature type="compositionally biased region" description="Low complexity" evidence="2">
    <location>
        <begin position="1142"/>
        <end position="1156"/>
    </location>
</feature>
<proteinExistence type="predicted"/>
<feature type="compositionally biased region" description="Basic and acidic residues" evidence="2">
    <location>
        <begin position="496"/>
        <end position="511"/>
    </location>
</feature>
<feature type="compositionally biased region" description="Basic and acidic residues" evidence="2">
    <location>
        <begin position="1463"/>
        <end position="1473"/>
    </location>
</feature>
<feature type="compositionally biased region" description="Basic and acidic residues" evidence="2">
    <location>
        <begin position="645"/>
        <end position="666"/>
    </location>
</feature>
<feature type="compositionally biased region" description="Low complexity" evidence="2">
    <location>
        <begin position="1210"/>
        <end position="1219"/>
    </location>
</feature>
<reference evidence="3" key="1">
    <citation type="journal article" date="2015" name="PLoS ONE">
        <title>Comprehensive Evaluation of Toxoplasma gondii VEG and Neospora caninum LIV Genomes with Tachyzoite Stage Transcriptome and Proteome Defines Novel Transcript Features.</title>
        <authorList>
            <person name="Ramaprasad A."/>
            <person name="Mourier T."/>
            <person name="Naeem R."/>
            <person name="Malas T.B."/>
            <person name="Moussa E."/>
            <person name="Panigrahi A."/>
            <person name="Vermont S.J."/>
            <person name="Otto T.D."/>
            <person name="Wastling J."/>
            <person name="Pain A."/>
        </authorList>
    </citation>
    <scope>NUCLEOTIDE SEQUENCE</scope>
    <source>
        <strain evidence="3">VEG</strain>
    </source>
</reference>
<feature type="region of interest" description="Disordered" evidence="2">
    <location>
        <begin position="1337"/>
        <end position="1494"/>
    </location>
</feature>
<gene>
    <name evidence="3" type="ORF">BN1205_084660</name>
</gene>